<keyword evidence="6" id="KW-0819">tRNA processing</keyword>
<gene>
    <name evidence="11" type="ORF">TL16_g03595</name>
</gene>
<feature type="non-terminal residue" evidence="11">
    <location>
        <position position="449"/>
    </location>
</feature>
<evidence type="ECO:0000256" key="2">
    <source>
        <dbReference type="ARBA" id="ARBA00022490"/>
    </source>
</evidence>
<comment type="catalytic activity">
    <reaction evidence="9">
        <text>guanosine(37) in tRNA + S-adenosyl-L-methionine = N(1)-methylguanosine(37) in tRNA + S-adenosyl-L-homocysteine + H(+)</text>
        <dbReference type="Rhea" id="RHEA:36899"/>
        <dbReference type="Rhea" id="RHEA-COMP:10145"/>
        <dbReference type="Rhea" id="RHEA-COMP:10147"/>
        <dbReference type="ChEBI" id="CHEBI:15378"/>
        <dbReference type="ChEBI" id="CHEBI:57856"/>
        <dbReference type="ChEBI" id="CHEBI:59789"/>
        <dbReference type="ChEBI" id="CHEBI:73542"/>
        <dbReference type="ChEBI" id="CHEBI:74269"/>
        <dbReference type="EC" id="2.1.1.228"/>
    </reaction>
</comment>
<dbReference type="PANTHER" id="PTHR23245">
    <property type="entry name" value="TRNA METHYLTRANSFERASE"/>
    <property type="match status" value="1"/>
</dbReference>
<name>A0A9W7A7Y6_9STRA</name>
<dbReference type="InterPro" id="IPR025792">
    <property type="entry name" value="tRNA_Gua_MeTrfase_euk"/>
</dbReference>
<evidence type="ECO:0000256" key="8">
    <source>
        <dbReference type="ARBA" id="ARBA00023242"/>
    </source>
</evidence>
<dbReference type="InterPro" id="IPR029063">
    <property type="entry name" value="SAM-dependent_MTases_sf"/>
</dbReference>
<dbReference type="GO" id="GO:0005739">
    <property type="term" value="C:mitochondrion"/>
    <property type="evidence" value="ECO:0007669"/>
    <property type="project" value="GOC"/>
</dbReference>
<evidence type="ECO:0000259" key="10">
    <source>
        <dbReference type="PROSITE" id="PS51684"/>
    </source>
</evidence>
<keyword evidence="4" id="KW-0808">Transferase</keyword>
<dbReference type="InterPro" id="IPR056743">
    <property type="entry name" value="TRM5-TYW2-like_MTfase"/>
</dbReference>
<evidence type="ECO:0000313" key="11">
    <source>
        <dbReference type="EMBL" id="GMH62965.1"/>
    </source>
</evidence>
<evidence type="ECO:0000256" key="3">
    <source>
        <dbReference type="ARBA" id="ARBA00022603"/>
    </source>
</evidence>
<dbReference type="InterPro" id="IPR030382">
    <property type="entry name" value="MeTrfase_TRM5/TYW2"/>
</dbReference>
<dbReference type="HAMAP" id="MF_03152">
    <property type="entry name" value="TRM5"/>
    <property type="match status" value="1"/>
</dbReference>
<evidence type="ECO:0000256" key="1">
    <source>
        <dbReference type="ARBA" id="ARBA00009775"/>
    </source>
</evidence>
<dbReference type="Pfam" id="PF02475">
    <property type="entry name" value="TRM5-TYW2_MTfase"/>
    <property type="match status" value="1"/>
</dbReference>
<dbReference type="PANTHER" id="PTHR23245:SF36">
    <property type="entry name" value="TRNA (GUANINE(37)-N1)-METHYLTRANSFERASE"/>
    <property type="match status" value="1"/>
</dbReference>
<evidence type="ECO:0000256" key="9">
    <source>
        <dbReference type="ARBA" id="ARBA00047783"/>
    </source>
</evidence>
<accession>A0A9W7A7Y6</accession>
<keyword evidence="7" id="KW-0496">Mitochondrion</keyword>
<feature type="non-terminal residue" evidence="11">
    <location>
        <position position="1"/>
    </location>
</feature>
<dbReference type="GO" id="GO:0052906">
    <property type="term" value="F:tRNA (guanine(37)-N1)-methyltransferase activity"/>
    <property type="evidence" value="ECO:0007669"/>
    <property type="project" value="UniProtKB-EC"/>
</dbReference>
<comment type="caution">
    <text evidence="11">The sequence shown here is derived from an EMBL/GenBank/DDBJ whole genome shotgun (WGS) entry which is preliminary data.</text>
</comment>
<evidence type="ECO:0000256" key="6">
    <source>
        <dbReference type="ARBA" id="ARBA00022694"/>
    </source>
</evidence>
<evidence type="ECO:0000256" key="7">
    <source>
        <dbReference type="ARBA" id="ARBA00023128"/>
    </source>
</evidence>
<dbReference type="GO" id="GO:0070901">
    <property type="term" value="P:mitochondrial tRNA methylation"/>
    <property type="evidence" value="ECO:0007669"/>
    <property type="project" value="UniProtKB-ARBA"/>
</dbReference>
<dbReference type="FunFam" id="3.30.300.110:FF:000001">
    <property type="entry name" value="tRNA (guanine(37)-N1)-methyltransferase"/>
    <property type="match status" value="1"/>
</dbReference>
<dbReference type="Proteomes" id="UP001162640">
    <property type="component" value="Unassembled WGS sequence"/>
</dbReference>
<dbReference type="InterPro" id="IPR056744">
    <property type="entry name" value="TRM5/TYW2-like_N"/>
</dbReference>
<organism evidence="11 12">
    <name type="scientific">Triparma laevis f. inornata</name>
    <dbReference type="NCBI Taxonomy" id="1714386"/>
    <lineage>
        <taxon>Eukaryota</taxon>
        <taxon>Sar</taxon>
        <taxon>Stramenopiles</taxon>
        <taxon>Ochrophyta</taxon>
        <taxon>Bolidophyceae</taxon>
        <taxon>Parmales</taxon>
        <taxon>Triparmaceae</taxon>
        <taxon>Triparma</taxon>
    </lineage>
</organism>
<dbReference type="Pfam" id="PF25133">
    <property type="entry name" value="TYW2_N_2"/>
    <property type="match status" value="1"/>
</dbReference>
<dbReference type="CDD" id="cd02440">
    <property type="entry name" value="AdoMet_MTases"/>
    <property type="match status" value="1"/>
</dbReference>
<feature type="domain" description="SAM-dependent methyltransferase TRM5/TYW2-type" evidence="10">
    <location>
        <begin position="134"/>
        <end position="415"/>
    </location>
</feature>
<dbReference type="Gene3D" id="3.40.50.150">
    <property type="entry name" value="Vaccinia Virus protein VP39"/>
    <property type="match status" value="1"/>
</dbReference>
<evidence type="ECO:0000313" key="12">
    <source>
        <dbReference type="Proteomes" id="UP001162640"/>
    </source>
</evidence>
<dbReference type="PROSITE" id="PS51684">
    <property type="entry name" value="SAM_MT_TRM5_TYW2"/>
    <property type="match status" value="1"/>
</dbReference>
<dbReference type="EMBL" id="BLQM01000096">
    <property type="protein sequence ID" value="GMH62965.1"/>
    <property type="molecule type" value="Genomic_DNA"/>
</dbReference>
<sequence length="449" mass="50490">MSSSEVSSVFHPVTSLDLNIFKSNEEHYALKIKKQLTGKIMGSYRHTLLNKPKVRNVVTPSSDSSLRLIVLSTLTSSGASSLDPSISKLIEDSEEEEIKLSTYTVTSDYSGMTVDAVLRKVIPESVTNEIPSSFESVGHLAHVNLRENVLPWKYIIGKVLLDKNQHITKVVNKVGSIANEFRTFPMEVIAGPDDNNYKVKLKEGGVQFCLDFEKVYWNSKLQYEHRRLVDKIAGLEHGGAHKKSEKKQASSNSTVVADVMAGIGPFAIPLGATHNITVLANDLNPVSFEYLKKNAKINKCEKYVTPYNMDGRAFIHKLGADKTMFDHVIMNLPAIAVEFLDAFRGWDVEHCRPMVHVHCFVKNAEDDEVVDFAKQRCENALGCKLSFEEDGFKTHLVRDVAPKKPMLCVSFKLPYELMKLEKVDLDNYKFGIRKGAENEKPDVKRRKLN</sequence>
<proteinExistence type="inferred from homology"/>
<dbReference type="SUPFAM" id="SSF53335">
    <property type="entry name" value="S-adenosyl-L-methionine-dependent methyltransferases"/>
    <property type="match status" value="1"/>
</dbReference>
<keyword evidence="3" id="KW-0489">Methyltransferase</keyword>
<dbReference type="GO" id="GO:0002939">
    <property type="term" value="P:tRNA N1-guanine methylation"/>
    <property type="evidence" value="ECO:0007669"/>
    <property type="project" value="TreeGrafter"/>
</dbReference>
<dbReference type="AlphaFoldDB" id="A0A9W7A7Y6"/>
<protein>
    <recommendedName>
        <fullName evidence="10">SAM-dependent methyltransferase TRM5/TYW2-type domain-containing protein</fullName>
    </recommendedName>
</protein>
<keyword evidence="5" id="KW-0949">S-adenosyl-L-methionine</keyword>
<evidence type="ECO:0000256" key="5">
    <source>
        <dbReference type="ARBA" id="ARBA00022691"/>
    </source>
</evidence>
<dbReference type="Gene3D" id="3.30.300.110">
    <property type="entry name" value="Met-10+ protein-like domains"/>
    <property type="match status" value="1"/>
</dbReference>
<keyword evidence="2" id="KW-0963">Cytoplasm</keyword>
<evidence type="ECO:0000256" key="4">
    <source>
        <dbReference type="ARBA" id="ARBA00022679"/>
    </source>
</evidence>
<keyword evidence="8" id="KW-0539">Nucleus</keyword>
<comment type="similarity">
    <text evidence="1">Belongs to the class I-like SAM-binding methyltransferase superfamily. TRM5/TYW2 family.</text>
</comment>
<reference evidence="12" key="1">
    <citation type="journal article" date="2023" name="Commun. Biol.">
        <title>Genome analysis of Parmales, the sister group of diatoms, reveals the evolutionary specialization of diatoms from phago-mixotrophs to photoautotrophs.</title>
        <authorList>
            <person name="Ban H."/>
            <person name="Sato S."/>
            <person name="Yoshikawa S."/>
            <person name="Yamada K."/>
            <person name="Nakamura Y."/>
            <person name="Ichinomiya M."/>
            <person name="Sato N."/>
            <person name="Blanc-Mathieu R."/>
            <person name="Endo H."/>
            <person name="Kuwata A."/>
            <person name="Ogata H."/>
        </authorList>
    </citation>
    <scope>NUCLEOTIDE SEQUENCE [LARGE SCALE GENOMIC DNA]</scope>
</reference>